<dbReference type="EMBL" id="SHKY01000001">
    <property type="protein sequence ID" value="RZU54505.1"/>
    <property type="molecule type" value="Genomic_DNA"/>
</dbReference>
<gene>
    <name evidence="2" type="ORF">EV385_6456</name>
</gene>
<comment type="caution">
    <text evidence="2">The sequence shown here is derived from an EMBL/GenBank/DDBJ whole genome shotgun (WGS) entry which is preliminary data.</text>
</comment>
<dbReference type="InterPro" id="IPR011990">
    <property type="entry name" value="TPR-like_helical_dom_sf"/>
</dbReference>
<protein>
    <submittedName>
        <fullName evidence="2">CHAT domain-containing protein</fullName>
    </submittedName>
</protein>
<organism evidence="2 3">
    <name type="scientific">Krasilnikovia cinnamomea</name>
    <dbReference type="NCBI Taxonomy" id="349313"/>
    <lineage>
        <taxon>Bacteria</taxon>
        <taxon>Bacillati</taxon>
        <taxon>Actinomycetota</taxon>
        <taxon>Actinomycetes</taxon>
        <taxon>Micromonosporales</taxon>
        <taxon>Micromonosporaceae</taxon>
        <taxon>Krasilnikovia</taxon>
    </lineage>
</organism>
<evidence type="ECO:0000313" key="3">
    <source>
        <dbReference type="Proteomes" id="UP000292564"/>
    </source>
</evidence>
<evidence type="ECO:0000313" key="2">
    <source>
        <dbReference type="EMBL" id="RZU54505.1"/>
    </source>
</evidence>
<dbReference type="OrthoDB" id="9761935at2"/>
<reference evidence="2 3" key="1">
    <citation type="submission" date="2019-02" db="EMBL/GenBank/DDBJ databases">
        <title>Sequencing the genomes of 1000 actinobacteria strains.</title>
        <authorList>
            <person name="Klenk H.-P."/>
        </authorList>
    </citation>
    <scope>NUCLEOTIDE SEQUENCE [LARGE SCALE GENOMIC DNA]</scope>
    <source>
        <strain evidence="2 3">DSM 45162</strain>
    </source>
</reference>
<dbReference type="Proteomes" id="UP000292564">
    <property type="component" value="Unassembled WGS sequence"/>
</dbReference>
<sequence>MTAAPALLSRAEAPSAEAMRLATVQPGHARRLAMEAERAALHTGDWADLSVARRAHGVAAIQLRDLDEAMTQLRGSLSAAQRAGSAQLAGEARMSLASALALRGRALHAFREIDGALRELSGVSAARAMVQRSAILQEMGRVDEALEAVRPALPLLRRFGDAQWETRALSNRSLLHLERRAFAAAETDLLTALRLCERHGLELPRAYVEQNLGCLKASKGEVPAALEFFERAEHRYRGLGLEVGSLLVDRAQVLLAVRLVEEARATAEAAVHAYSKQRRIHLPEARLLLSTVALVEGDLRTAEDAANRAVREFRRQGRHQWLALARHARLQARMVRDPARVTSGQARRSADELAAAGWEVPALEARVIAGRLALERRQPGLAQRDLCLASRARTAGPADVRARAWLAEAMLRRAGGRPYGALRALSAGLRILEEHQATMGATELRAHVSAHRGALARLGVSISLAAGNARGVYQWTERGRAVSVLLRPVHPPADPVLARMLADLRATMTEIDQHRGAGRPTSALVQHQVATERRIRDHCRKAAASGCGGGASPPEIDELAAVLGPAALIEYVELDDELHAVTVVDGRARLTRLGPLTEVHAGLRHLPFALHRMANARTPKVSAMAAAAVLEKVRDGFDRVLMRPLARLIGDRPLVVVPTGPLQSLPWSVLPSCVGRPVTVAPSAARWYRSARRTGAAPSPRVVVVAGPGLPGARDEAEAVAELYPGSVRLFEERADATHVSAAMSGAGLVHVAAHGHLRSDNPLFSALRLADGPYTVYDLELLPSPPHQVVLAACDTGRSHVVAGEEVLGLTAALLSQGTTTLVAPVVPVPDGETAPLMRAYHAQLLAGRTPAEALASAQERTRAQGILPLAAAAGFVCLGAGLA</sequence>
<evidence type="ECO:0000259" key="1">
    <source>
        <dbReference type="Pfam" id="PF12770"/>
    </source>
</evidence>
<dbReference type="RefSeq" id="WP_130512848.1">
    <property type="nucleotide sequence ID" value="NZ_SHKY01000001.1"/>
</dbReference>
<keyword evidence="3" id="KW-1185">Reference proteome</keyword>
<accession>A0A4Q7ZV89</accession>
<name>A0A4Q7ZV89_9ACTN</name>
<dbReference type="Gene3D" id="1.25.40.10">
    <property type="entry name" value="Tetratricopeptide repeat domain"/>
    <property type="match status" value="1"/>
</dbReference>
<dbReference type="SMART" id="SM00028">
    <property type="entry name" value="TPR"/>
    <property type="match status" value="5"/>
</dbReference>
<dbReference type="PANTHER" id="PTHR10098:SF108">
    <property type="entry name" value="TETRATRICOPEPTIDE REPEAT PROTEIN 28"/>
    <property type="match status" value="1"/>
</dbReference>
<dbReference type="AlphaFoldDB" id="A0A4Q7ZV89"/>
<feature type="domain" description="CHAT" evidence="1">
    <location>
        <begin position="639"/>
        <end position="864"/>
    </location>
</feature>
<dbReference type="InterPro" id="IPR019734">
    <property type="entry name" value="TPR_rpt"/>
</dbReference>
<proteinExistence type="predicted"/>
<dbReference type="SUPFAM" id="SSF48452">
    <property type="entry name" value="TPR-like"/>
    <property type="match status" value="1"/>
</dbReference>
<dbReference type="InterPro" id="IPR024983">
    <property type="entry name" value="CHAT_dom"/>
</dbReference>
<dbReference type="Pfam" id="PF12770">
    <property type="entry name" value="CHAT"/>
    <property type="match status" value="1"/>
</dbReference>
<dbReference type="PANTHER" id="PTHR10098">
    <property type="entry name" value="RAPSYN-RELATED"/>
    <property type="match status" value="1"/>
</dbReference>